<reference evidence="2 3" key="1">
    <citation type="submission" date="2019-10" db="EMBL/GenBank/DDBJ databases">
        <title>Draft Genome Sequence of the Caffeine Degrading Methylotroph Methylorubrum populi PINKEL.</title>
        <authorList>
            <person name="Dawson S.C."/>
            <person name="Zhang X."/>
            <person name="Wright M.E."/>
            <person name="Sharma G."/>
            <person name="Langner J.T."/>
            <person name="Ditty J.L."/>
            <person name="Subuyuj G.A."/>
        </authorList>
    </citation>
    <scope>NUCLEOTIDE SEQUENCE [LARGE SCALE GENOMIC DNA]</scope>
    <source>
        <strain evidence="2 3">Pinkel</strain>
    </source>
</reference>
<keyword evidence="1" id="KW-0812">Transmembrane</keyword>
<dbReference type="Proteomes" id="UP000469949">
    <property type="component" value="Unassembled WGS sequence"/>
</dbReference>
<evidence type="ECO:0000313" key="3">
    <source>
        <dbReference type="Proteomes" id="UP000469949"/>
    </source>
</evidence>
<protein>
    <recommendedName>
        <fullName evidence="4">Sugar efflux transporter for intercellular exchange</fullName>
    </recommendedName>
</protein>
<gene>
    <name evidence="2" type="ORF">F8B43_3931</name>
</gene>
<organism evidence="2 3">
    <name type="scientific">Methylorubrum populi</name>
    <dbReference type="NCBI Taxonomy" id="223967"/>
    <lineage>
        <taxon>Bacteria</taxon>
        <taxon>Pseudomonadati</taxon>
        <taxon>Pseudomonadota</taxon>
        <taxon>Alphaproteobacteria</taxon>
        <taxon>Hyphomicrobiales</taxon>
        <taxon>Methylobacteriaceae</taxon>
        <taxon>Methylorubrum</taxon>
    </lineage>
</organism>
<comment type="caution">
    <text evidence="2">The sequence shown here is derived from an EMBL/GenBank/DDBJ whole genome shotgun (WGS) entry which is preliminary data.</text>
</comment>
<proteinExistence type="predicted"/>
<keyword evidence="1" id="KW-0472">Membrane</keyword>
<evidence type="ECO:0000256" key="1">
    <source>
        <dbReference type="SAM" id="Phobius"/>
    </source>
</evidence>
<feature type="transmembrane region" description="Helical" evidence="1">
    <location>
        <begin position="20"/>
        <end position="40"/>
    </location>
</feature>
<dbReference type="EMBL" id="WEKV01000014">
    <property type="protein sequence ID" value="KAB7784008.1"/>
    <property type="molecule type" value="Genomic_DNA"/>
</dbReference>
<feature type="transmembrane region" description="Helical" evidence="1">
    <location>
        <begin position="52"/>
        <end position="73"/>
    </location>
</feature>
<dbReference type="AlphaFoldDB" id="A0A833J3K9"/>
<evidence type="ECO:0008006" key="4">
    <source>
        <dbReference type="Google" id="ProtNLM"/>
    </source>
</evidence>
<sequence length="98" mass="10502">MNSNGHVITRSHPTGTSDSFVRWLGWIATATSVLMFVSYLDQIQLNLSGQKGSIIQPLATVVNCGLWTTYGALRRDWPVSFANAPGVVLGALALISAL</sequence>
<feature type="transmembrane region" description="Helical" evidence="1">
    <location>
        <begin position="79"/>
        <end position="97"/>
    </location>
</feature>
<keyword evidence="1" id="KW-1133">Transmembrane helix</keyword>
<evidence type="ECO:0000313" key="2">
    <source>
        <dbReference type="EMBL" id="KAB7784008.1"/>
    </source>
</evidence>
<dbReference type="Pfam" id="PF03083">
    <property type="entry name" value="MtN3_slv"/>
    <property type="match status" value="1"/>
</dbReference>
<name>A0A833J3K9_9HYPH</name>
<dbReference type="Gene3D" id="1.20.1280.290">
    <property type="match status" value="1"/>
</dbReference>
<accession>A0A833J3K9</accession>
<dbReference type="InterPro" id="IPR004316">
    <property type="entry name" value="SWEET_rpt"/>
</dbReference>
<dbReference type="GO" id="GO:0016020">
    <property type="term" value="C:membrane"/>
    <property type="evidence" value="ECO:0007669"/>
    <property type="project" value="InterPro"/>
</dbReference>
<dbReference type="RefSeq" id="WP_152278052.1">
    <property type="nucleotide sequence ID" value="NZ_WEKV01000014.1"/>
</dbReference>